<reference evidence="2" key="2">
    <citation type="submission" date="2023-06" db="EMBL/GenBank/DDBJ databases">
        <authorList>
            <consortium name="Lawrence Berkeley National Laboratory"/>
            <person name="Haridas S."/>
            <person name="Hensen N."/>
            <person name="Bonometti L."/>
            <person name="Westerberg I."/>
            <person name="Brannstrom I.O."/>
            <person name="Guillou S."/>
            <person name="Cros-Aarteil S."/>
            <person name="Calhoun S."/>
            <person name="Kuo A."/>
            <person name="Mondo S."/>
            <person name="Pangilinan J."/>
            <person name="Riley R."/>
            <person name="Labutti K."/>
            <person name="Andreopoulos B."/>
            <person name="Lipzen A."/>
            <person name="Chen C."/>
            <person name="Yanf M."/>
            <person name="Daum C."/>
            <person name="Ng V."/>
            <person name="Clum A."/>
            <person name="Steindorff A."/>
            <person name="Ohm R."/>
            <person name="Martin F."/>
            <person name="Silar P."/>
            <person name="Natvig D."/>
            <person name="Lalanne C."/>
            <person name="Gautier V."/>
            <person name="Ament-Velasquez S.L."/>
            <person name="Kruys A."/>
            <person name="Hutchinson M.I."/>
            <person name="Powell A.J."/>
            <person name="Barry K."/>
            <person name="Miller A.N."/>
            <person name="Grigoriev I.V."/>
            <person name="Debuchy R."/>
            <person name="Gladieux P."/>
            <person name="Thoren M.H."/>
            <person name="Johannesson H."/>
        </authorList>
    </citation>
    <scope>NUCLEOTIDE SEQUENCE</scope>
    <source>
        <strain evidence="2">CBS 560.94</strain>
    </source>
</reference>
<protein>
    <submittedName>
        <fullName evidence="2">Uncharacterized protein</fullName>
    </submittedName>
</protein>
<keyword evidence="1" id="KW-0812">Transmembrane</keyword>
<dbReference type="AlphaFoldDB" id="A0AAE0MWU2"/>
<evidence type="ECO:0000313" key="3">
    <source>
        <dbReference type="Proteomes" id="UP001278500"/>
    </source>
</evidence>
<evidence type="ECO:0000313" key="2">
    <source>
        <dbReference type="EMBL" id="KAK3355298.1"/>
    </source>
</evidence>
<keyword evidence="1" id="KW-0472">Membrane</keyword>
<keyword evidence="1" id="KW-1133">Transmembrane helix</keyword>
<comment type="caution">
    <text evidence="2">The sequence shown here is derived from an EMBL/GenBank/DDBJ whole genome shotgun (WGS) entry which is preliminary data.</text>
</comment>
<sequence length="131" mass="14999">MPSRMGHWYRLQFIIAFSSLPVAVAVLFAVGRLRRWLLAVRLPSFFFSSTISSSPRCRCWLLCFLQFGPEAPSQRYQSKRAVGRIDRGFVISHAMQLLFSNSFGIPICDGEESPLIITTQDQEKYVLSNFM</sequence>
<reference evidence="2" key="1">
    <citation type="journal article" date="2023" name="Mol. Phylogenet. Evol.">
        <title>Genome-scale phylogeny and comparative genomics of the fungal order Sordariales.</title>
        <authorList>
            <person name="Hensen N."/>
            <person name="Bonometti L."/>
            <person name="Westerberg I."/>
            <person name="Brannstrom I.O."/>
            <person name="Guillou S."/>
            <person name="Cros-Aarteil S."/>
            <person name="Calhoun S."/>
            <person name="Haridas S."/>
            <person name="Kuo A."/>
            <person name="Mondo S."/>
            <person name="Pangilinan J."/>
            <person name="Riley R."/>
            <person name="LaButti K."/>
            <person name="Andreopoulos B."/>
            <person name="Lipzen A."/>
            <person name="Chen C."/>
            <person name="Yan M."/>
            <person name="Daum C."/>
            <person name="Ng V."/>
            <person name="Clum A."/>
            <person name="Steindorff A."/>
            <person name="Ohm R.A."/>
            <person name="Martin F."/>
            <person name="Silar P."/>
            <person name="Natvig D.O."/>
            <person name="Lalanne C."/>
            <person name="Gautier V."/>
            <person name="Ament-Velasquez S.L."/>
            <person name="Kruys A."/>
            <person name="Hutchinson M.I."/>
            <person name="Powell A.J."/>
            <person name="Barry K."/>
            <person name="Miller A.N."/>
            <person name="Grigoriev I.V."/>
            <person name="Debuchy R."/>
            <person name="Gladieux P."/>
            <person name="Hiltunen Thoren M."/>
            <person name="Johannesson H."/>
        </authorList>
    </citation>
    <scope>NUCLEOTIDE SEQUENCE</scope>
    <source>
        <strain evidence="2">CBS 560.94</strain>
    </source>
</reference>
<dbReference type="EMBL" id="JAUEPP010000001">
    <property type="protein sequence ID" value="KAK3355298.1"/>
    <property type="molecule type" value="Genomic_DNA"/>
</dbReference>
<proteinExistence type="predicted"/>
<gene>
    <name evidence="2" type="ORF">B0H65DRAFT_451493</name>
</gene>
<keyword evidence="3" id="KW-1185">Reference proteome</keyword>
<name>A0AAE0MWU2_9PEZI</name>
<dbReference type="RefSeq" id="XP_062686676.1">
    <property type="nucleotide sequence ID" value="XM_062826055.1"/>
</dbReference>
<dbReference type="GeneID" id="87863209"/>
<organism evidence="2 3">
    <name type="scientific">Neurospora tetraspora</name>
    <dbReference type="NCBI Taxonomy" id="94610"/>
    <lineage>
        <taxon>Eukaryota</taxon>
        <taxon>Fungi</taxon>
        <taxon>Dikarya</taxon>
        <taxon>Ascomycota</taxon>
        <taxon>Pezizomycotina</taxon>
        <taxon>Sordariomycetes</taxon>
        <taxon>Sordariomycetidae</taxon>
        <taxon>Sordariales</taxon>
        <taxon>Sordariaceae</taxon>
        <taxon>Neurospora</taxon>
    </lineage>
</organism>
<accession>A0AAE0MWU2</accession>
<dbReference type="Proteomes" id="UP001278500">
    <property type="component" value="Unassembled WGS sequence"/>
</dbReference>
<evidence type="ECO:0000256" key="1">
    <source>
        <dbReference type="SAM" id="Phobius"/>
    </source>
</evidence>
<feature type="transmembrane region" description="Helical" evidence="1">
    <location>
        <begin position="12"/>
        <end position="31"/>
    </location>
</feature>